<comment type="caution">
    <text evidence="10">The sequence shown here is derived from an EMBL/GenBank/DDBJ whole genome shotgun (WGS) entry which is preliminary data.</text>
</comment>
<feature type="transmembrane region" description="Helical" evidence="8">
    <location>
        <begin position="405"/>
        <end position="431"/>
    </location>
</feature>
<feature type="transmembrane region" description="Helical" evidence="8">
    <location>
        <begin position="443"/>
        <end position="466"/>
    </location>
</feature>
<feature type="transmembrane region" description="Helical" evidence="8">
    <location>
        <begin position="106"/>
        <end position="128"/>
    </location>
</feature>
<keyword evidence="3 7" id="KW-0813">Transport</keyword>
<feature type="transmembrane region" description="Helical" evidence="8">
    <location>
        <begin position="350"/>
        <end position="372"/>
    </location>
</feature>
<evidence type="ECO:0000313" key="10">
    <source>
        <dbReference type="EMBL" id="KAH7368523.1"/>
    </source>
</evidence>
<feature type="transmembrane region" description="Helical" evidence="8">
    <location>
        <begin position="379"/>
        <end position="399"/>
    </location>
</feature>
<evidence type="ECO:0000256" key="8">
    <source>
        <dbReference type="SAM" id="Phobius"/>
    </source>
</evidence>
<keyword evidence="6 8" id="KW-0472">Membrane</keyword>
<dbReference type="SUPFAM" id="SSF103473">
    <property type="entry name" value="MFS general substrate transporter"/>
    <property type="match status" value="1"/>
</dbReference>
<feature type="transmembrane region" description="Helical" evidence="8">
    <location>
        <begin position="57"/>
        <end position="83"/>
    </location>
</feature>
<dbReference type="PROSITE" id="PS50850">
    <property type="entry name" value="MFS"/>
    <property type="match status" value="1"/>
</dbReference>
<dbReference type="PANTHER" id="PTHR48022">
    <property type="entry name" value="PLASTIDIC GLUCOSE TRANSPORTER 4"/>
    <property type="match status" value="1"/>
</dbReference>
<reference evidence="10" key="1">
    <citation type="journal article" date="2021" name="Nat. Commun.">
        <title>Genetic determinants of endophytism in the Arabidopsis root mycobiome.</title>
        <authorList>
            <person name="Mesny F."/>
            <person name="Miyauchi S."/>
            <person name="Thiergart T."/>
            <person name="Pickel B."/>
            <person name="Atanasova L."/>
            <person name="Karlsson M."/>
            <person name="Huettel B."/>
            <person name="Barry K.W."/>
            <person name="Haridas S."/>
            <person name="Chen C."/>
            <person name="Bauer D."/>
            <person name="Andreopoulos W."/>
            <person name="Pangilinan J."/>
            <person name="LaButti K."/>
            <person name="Riley R."/>
            <person name="Lipzen A."/>
            <person name="Clum A."/>
            <person name="Drula E."/>
            <person name="Henrissat B."/>
            <person name="Kohler A."/>
            <person name="Grigoriev I.V."/>
            <person name="Martin F.M."/>
            <person name="Hacquard S."/>
        </authorList>
    </citation>
    <scope>NUCLEOTIDE SEQUENCE</scope>
    <source>
        <strain evidence="10">MPI-CAGE-AT-0016</strain>
    </source>
</reference>
<dbReference type="Gene3D" id="1.20.1250.20">
    <property type="entry name" value="MFS general substrate transporter like domains"/>
    <property type="match status" value="1"/>
</dbReference>
<evidence type="ECO:0000256" key="4">
    <source>
        <dbReference type="ARBA" id="ARBA00022692"/>
    </source>
</evidence>
<keyword evidence="5 8" id="KW-1133">Transmembrane helix</keyword>
<proteinExistence type="inferred from homology"/>
<feature type="transmembrane region" description="Helical" evidence="8">
    <location>
        <begin position="478"/>
        <end position="496"/>
    </location>
</feature>
<accession>A0A8K0TN37</accession>
<organism evidence="10 11">
    <name type="scientific">Plectosphaerella cucumerina</name>
    <dbReference type="NCBI Taxonomy" id="40658"/>
    <lineage>
        <taxon>Eukaryota</taxon>
        <taxon>Fungi</taxon>
        <taxon>Dikarya</taxon>
        <taxon>Ascomycota</taxon>
        <taxon>Pezizomycotina</taxon>
        <taxon>Sordariomycetes</taxon>
        <taxon>Hypocreomycetidae</taxon>
        <taxon>Glomerellales</taxon>
        <taxon>Plectosphaerellaceae</taxon>
        <taxon>Plectosphaerella</taxon>
    </lineage>
</organism>
<feature type="domain" description="Major facilitator superfamily (MFS) profile" evidence="9">
    <location>
        <begin position="59"/>
        <end position="500"/>
    </location>
</feature>
<evidence type="ECO:0000256" key="1">
    <source>
        <dbReference type="ARBA" id="ARBA00004141"/>
    </source>
</evidence>
<dbReference type="Proteomes" id="UP000813385">
    <property type="component" value="Unassembled WGS sequence"/>
</dbReference>
<evidence type="ECO:0000256" key="6">
    <source>
        <dbReference type="ARBA" id="ARBA00023136"/>
    </source>
</evidence>
<feature type="transmembrane region" description="Helical" evidence="8">
    <location>
        <begin position="192"/>
        <end position="212"/>
    </location>
</feature>
<dbReference type="NCBIfam" id="TIGR00879">
    <property type="entry name" value="SP"/>
    <property type="match status" value="1"/>
</dbReference>
<name>A0A8K0TN37_9PEZI</name>
<feature type="transmembrane region" description="Helical" evidence="8">
    <location>
        <begin position="315"/>
        <end position="338"/>
    </location>
</feature>
<evidence type="ECO:0000256" key="5">
    <source>
        <dbReference type="ARBA" id="ARBA00022989"/>
    </source>
</evidence>
<evidence type="ECO:0000256" key="2">
    <source>
        <dbReference type="ARBA" id="ARBA00010992"/>
    </source>
</evidence>
<keyword evidence="4 8" id="KW-0812">Transmembrane</keyword>
<dbReference type="GO" id="GO:0005351">
    <property type="term" value="F:carbohydrate:proton symporter activity"/>
    <property type="evidence" value="ECO:0007669"/>
    <property type="project" value="TreeGrafter"/>
</dbReference>
<protein>
    <submittedName>
        <fullName evidence="10">General substrate transporter</fullName>
    </submittedName>
</protein>
<dbReference type="FunFam" id="1.20.1250.20:FF:000078">
    <property type="entry name" value="MFS maltose transporter, putative"/>
    <property type="match status" value="1"/>
</dbReference>
<feature type="transmembrane region" description="Helical" evidence="8">
    <location>
        <begin position="135"/>
        <end position="153"/>
    </location>
</feature>
<dbReference type="InterPro" id="IPR003663">
    <property type="entry name" value="Sugar/inositol_transpt"/>
</dbReference>
<dbReference type="GO" id="GO:0016020">
    <property type="term" value="C:membrane"/>
    <property type="evidence" value="ECO:0007669"/>
    <property type="project" value="UniProtKB-SubCell"/>
</dbReference>
<dbReference type="Pfam" id="PF00083">
    <property type="entry name" value="Sugar_tr"/>
    <property type="match status" value="1"/>
</dbReference>
<dbReference type="AlphaFoldDB" id="A0A8K0TN37"/>
<evidence type="ECO:0000259" key="9">
    <source>
        <dbReference type="PROSITE" id="PS50850"/>
    </source>
</evidence>
<evidence type="ECO:0000256" key="7">
    <source>
        <dbReference type="RuleBase" id="RU003346"/>
    </source>
</evidence>
<feature type="transmembrane region" description="Helical" evidence="8">
    <location>
        <begin position="224"/>
        <end position="245"/>
    </location>
</feature>
<dbReference type="PANTHER" id="PTHR48022:SF56">
    <property type="entry name" value="MAJOR FACILITATOR SUPERFAMILY (MFS) PROFILE DOMAIN-CONTAINING PROTEIN-RELATED"/>
    <property type="match status" value="1"/>
</dbReference>
<evidence type="ECO:0000256" key="3">
    <source>
        <dbReference type="ARBA" id="ARBA00022448"/>
    </source>
</evidence>
<evidence type="ECO:0000313" key="11">
    <source>
        <dbReference type="Proteomes" id="UP000813385"/>
    </source>
</evidence>
<comment type="subcellular location">
    <subcellularLocation>
        <location evidence="1">Membrane</location>
        <topology evidence="1">Multi-pass membrane protein</topology>
    </subcellularLocation>
</comment>
<dbReference type="InterPro" id="IPR036259">
    <property type="entry name" value="MFS_trans_sf"/>
</dbReference>
<keyword evidence="11" id="KW-1185">Reference proteome</keyword>
<dbReference type="EMBL" id="JAGPXD010000002">
    <property type="protein sequence ID" value="KAH7368523.1"/>
    <property type="molecule type" value="Genomic_DNA"/>
</dbReference>
<feature type="transmembrane region" description="Helical" evidence="8">
    <location>
        <begin position="159"/>
        <end position="180"/>
    </location>
</feature>
<sequence>MSDVKDAVAAHAEDSLPGESDNKGQSIVLNSEAVHRFQEHQHSLSVKESIKESWKPIVWCAYMFLVCIMYGYDALAGSVVISIEEFRKDFGFRYGDDYVVGADWQLGFQAGFFAGNILGGIAVGPVVGRWGRKRTIALAYVINVAGVFLQFFATSPAHFLGSKLLTAFPLGAFATIAPTYASEMSPLAVRGAITGGMNLAIVLGNTIGYGVIRESTKYSGKASYRILFAVQWGFVGLCLTILPFMPESPYWYIARGREDDARKVLAKLHKPTYDIEGRIAEIKSSLQQEHETEQTQGTFGNCFNKQNWKRTSVTIMAFVIQNFSGMGWVVGYMSYFFQLAGMSAAKSFDMTIVISGVMVVGNLCSWFLVEYLGRRGTMLYGALTLFVALLVIAVLAVATTSQAALTVQIVIMGIWGFAYQGTLGAVAWPIASENATSSLRTPTQAICTIANALTASIWGMALPYAVNPDQGNLQGKIGFIYAALLLLCMVFAFFFVPETKGRTYSEIDQLWALGIPARKWSKHELVVVQTSGTDKELGDDI</sequence>
<dbReference type="InterPro" id="IPR050360">
    <property type="entry name" value="MFS_Sugar_Transporters"/>
</dbReference>
<dbReference type="InterPro" id="IPR005828">
    <property type="entry name" value="MFS_sugar_transport-like"/>
</dbReference>
<dbReference type="OrthoDB" id="6612291at2759"/>
<gene>
    <name evidence="10" type="ORF">B0T11DRAFT_65005</name>
</gene>
<comment type="similarity">
    <text evidence="2 7">Belongs to the major facilitator superfamily. Sugar transporter (TC 2.A.1.1) family.</text>
</comment>
<dbReference type="InterPro" id="IPR020846">
    <property type="entry name" value="MFS_dom"/>
</dbReference>